<evidence type="ECO:0000256" key="4">
    <source>
        <dbReference type="ARBA" id="ARBA00022989"/>
    </source>
</evidence>
<dbReference type="PANTHER" id="PTHR38459:SF6">
    <property type="entry name" value="ARABINOGALACTAN BIOSYNTHESIS RECRUITING PROTEIN RV3789"/>
    <property type="match status" value="1"/>
</dbReference>
<proteinExistence type="inferred from homology"/>
<dbReference type="InterPro" id="IPR051401">
    <property type="entry name" value="GtrA_CellWall_Glycosyl"/>
</dbReference>
<feature type="compositionally biased region" description="Low complexity" evidence="6">
    <location>
        <begin position="61"/>
        <end position="72"/>
    </location>
</feature>
<reference evidence="9 10" key="1">
    <citation type="submission" date="2020-03" db="EMBL/GenBank/DDBJ databases">
        <title>Propioniciclava sp. nov., isolated from Hydrophilus acuminatus.</title>
        <authorList>
            <person name="Hyun D.-W."/>
            <person name="Bae J.-W."/>
        </authorList>
    </citation>
    <scope>NUCLEOTIDE SEQUENCE [LARGE SCALE GENOMIC DNA]</scope>
    <source>
        <strain evidence="9 10">HDW11</strain>
    </source>
</reference>
<keyword evidence="3 7" id="KW-0812">Transmembrane</keyword>
<evidence type="ECO:0000259" key="8">
    <source>
        <dbReference type="Pfam" id="PF04138"/>
    </source>
</evidence>
<evidence type="ECO:0000313" key="10">
    <source>
        <dbReference type="Proteomes" id="UP000501058"/>
    </source>
</evidence>
<evidence type="ECO:0000256" key="5">
    <source>
        <dbReference type="ARBA" id="ARBA00023136"/>
    </source>
</evidence>
<evidence type="ECO:0000313" key="9">
    <source>
        <dbReference type="EMBL" id="QIK71341.1"/>
    </source>
</evidence>
<feature type="domain" description="GtrA/DPMS transmembrane" evidence="8">
    <location>
        <begin position="90"/>
        <end position="208"/>
    </location>
</feature>
<name>A0A6G7Y3Y4_9ACTN</name>
<accession>A0A6G7Y3Y4</accession>
<evidence type="ECO:0000256" key="1">
    <source>
        <dbReference type="ARBA" id="ARBA00004141"/>
    </source>
</evidence>
<comment type="similarity">
    <text evidence="2">Belongs to the GtrA family.</text>
</comment>
<feature type="region of interest" description="Disordered" evidence="6">
    <location>
        <begin position="1"/>
        <end position="72"/>
    </location>
</feature>
<sequence length="209" mass="21616">MDAVTSAPDPAGSNLPEGPSAPERATPPEGRPGPDVRGASTGSAPFEAGPTDGRAGRRGPLADGPGDAASASAVQGEAAERLGLRTQLVRFVLTGGLSAIVDYGLLVAGMALGLSHAPAKAISWVFGTLTAYLINSKWTFQSDGNRRTLAAVVVLYLLTFGLQVGTFTLIYPFLESWWGVAAAQFVGFVIAQGLATTVNFIVQRAVIFK</sequence>
<feature type="transmembrane region" description="Helical" evidence="7">
    <location>
        <begin position="177"/>
        <end position="202"/>
    </location>
</feature>
<dbReference type="Proteomes" id="UP000501058">
    <property type="component" value="Chromosome"/>
</dbReference>
<evidence type="ECO:0000256" key="6">
    <source>
        <dbReference type="SAM" id="MobiDB-lite"/>
    </source>
</evidence>
<dbReference type="InterPro" id="IPR007267">
    <property type="entry name" value="GtrA_DPMS_TM"/>
</dbReference>
<dbReference type="GO" id="GO:0005886">
    <property type="term" value="C:plasma membrane"/>
    <property type="evidence" value="ECO:0007669"/>
    <property type="project" value="TreeGrafter"/>
</dbReference>
<keyword evidence="10" id="KW-1185">Reference proteome</keyword>
<keyword evidence="5 7" id="KW-0472">Membrane</keyword>
<keyword evidence="4 7" id="KW-1133">Transmembrane helix</keyword>
<feature type="transmembrane region" description="Helical" evidence="7">
    <location>
        <begin position="91"/>
        <end position="115"/>
    </location>
</feature>
<evidence type="ECO:0000256" key="2">
    <source>
        <dbReference type="ARBA" id="ARBA00009399"/>
    </source>
</evidence>
<dbReference type="GO" id="GO:0000271">
    <property type="term" value="P:polysaccharide biosynthetic process"/>
    <property type="evidence" value="ECO:0007669"/>
    <property type="project" value="InterPro"/>
</dbReference>
<dbReference type="EMBL" id="CP049865">
    <property type="protein sequence ID" value="QIK71341.1"/>
    <property type="molecule type" value="Genomic_DNA"/>
</dbReference>
<evidence type="ECO:0000256" key="3">
    <source>
        <dbReference type="ARBA" id="ARBA00022692"/>
    </source>
</evidence>
<organism evidence="9 10">
    <name type="scientific">Propioniciclava coleopterorum</name>
    <dbReference type="NCBI Taxonomy" id="2714937"/>
    <lineage>
        <taxon>Bacteria</taxon>
        <taxon>Bacillati</taxon>
        <taxon>Actinomycetota</taxon>
        <taxon>Actinomycetes</taxon>
        <taxon>Propionibacteriales</taxon>
        <taxon>Propionibacteriaceae</taxon>
        <taxon>Propioniciclava</taxon>
    </lineage>
</organism>
<evidence type="ECO:0000256" key="7">
    <source>
        <dbReference type="SAM" id="Phobius"/>
    </source>
</evidence>
<comment type="subcellular location">
    <subcellularLocation>
        <location evidence="1">Membrane</location>
        <topology evidence="1">Multi-pass membrane protein</topology>
    </subcellularLocation>
</comment>
<dbReference type="KEGG" id="prv:G7070_02380"/>
<dbReference type="AlphaFoldDB" id="A0A6G7Y3Y4"/>
<gene>
    <name evidence="9" type="ORF">G7070_02380</name>
</gene>
<dbReference type="PANTHER" id="PTHR38459">
    <property type="entry name" value="PROPHAGE BACTOPRENOL-LINKED GLUCOSE TRANSLOCASE HOMOLOG"/>
    <property type="match status" value="1"/>
</dbReference>
<feature type="transmembrane region" description="Helical" evidence="7">
    <location>
        <begin position="121"/>
        <end position="140"/>
    </location>
</feature>
<protein>
    <recommendedName>
        <fullName evidence="8">GtrA/DPMS transmembrane domain-containing protein</fullName>
    </recommendedName>
</protein>
<dbReference type="Pfam" id="PF04138">
    <property type="entry name" value="GtrA_DPMS_TM"/>
    <property type="match status" value="1"/>
</dbReference>
<feature type="transmembrane region" description="Helical" evidence="7">
    <location>
        <begin position="149"/>
        <end position="171"/>
    </location>
</feature>